<feature type="site" description="Important for acyl-CoA specificity" evidence="5">
    <location>
        <position position="113"/>
    </location>
</feature>
<evidence type="ECO:0000256" key="5">
    <source>
        <dbReference type="HAMAP-Rule" id="MF_00295"/>
    </source>
</evidence>
<sequence>MPIKLPADLPAFDVLSREGVMVMPESAAEKQDIRPIRIGLLNLMPKKIQTETQFARLIGATPLQIELHLIRMSEHETKNTAADHMEAFYRPFCEVEAEGTKFDGLIITGAPIEHLDFDGVTYWDELKRIFDWTQTHVHSTFGVCWGAMAMINYFHGVPKHMLDHKAFGCIRHRNCAPASPYLRGFSDDMVIPVSRWTELKREEIEAAGLPILIDSDETGPALVEDPEHRALYVFNHFEYDSNTLKEEYDRDVANGTPINVPANYYPDDDPSKQPQNRWRSHAHLLFGNWISEIYLTTPFDMDKIGMASTDWRK</sequence>
<comment type="catalytic activity">
    <reaction evidence="5">
        <text>L-homoserine + acetyl-CoA = O-acetyl-L-homoserine + CoA</text>
        <dbReference type="Rhea" id="RHEA:13701"/>
        <dbReference type="ChEBI" id="CHEBI:57287"/>
        <dbReference type="ChEBI" id="CHEBI:57288"/>
        <dbReference type="ChEBI" id="CHEBI:57476"/>
        <dbReference type="ChEBI" id="CHEBI:57716"/>
        <dbReference type="EC" id="2.3.1.31"/>
    </reaction>
</comment>
<evidence type="ECO:0000256" key="1">
    <source>
        <dbReference type="ARBA" id="ARBA00022490"/>
    </source>
</evidence>
<organism evidence="6 7">
    <name type="scientific">Thalassovita aquimarina</name>
    <dbReference type="NCBI Taxonomy" id="2785917"/>
    <lineage>
        <taxon>Bacteria</taxon>
        <taxon>Pseudomonadati</taxon>
        <taxon>Pseudomonadota</taxon>
        <taxon>Alphaproteobacteria</taxon>
        <taxon>Rhodobacterales</taxon>
        <taxon>Roseobacteraceae</taxon>
        <taxon>Thalassovita</taxon>
    </lineage>
</organism>
<dbReference type="Proteomes" id="UP001195941">
    <property type="component" value="Unassembled WGS sequence"/>
</dbReference>
<evidence type="ECO:0000256" key="2">
    <source>
        <dbReference type="ARBA" id="ARBA00022605"/>
    </source>
</evidence>
<feature type="binding site" evidence="5">
    <location>
        <position position="194"/>
    </location>
    <ligand>
        <name>substrate</name>
    </ligand>
</feature>
<dbReference type="PIRSF" id="PIRSF000450">
    <property type="entry name" value="H_ser_succinyltr"/>
    <property type="match status" value="1"/>
</dbReference>
<dbReference type="NCBIfam" id="TIGR01001">
    <property type="entry name" value="metA"/>
    <property type="match status" value="1"/>
</dbReference>
<dbReference type="PANTHER" id="PTHR20919">
    <property type="entry name" value="HOMOSERINE O-SUCCINYLTRANSFERASE"/>
    <property type="match status" value="1"/>
</dbReference>
<dbReference type="InterPro" id="IPR029062">
    <property type="entry name" value="Class_I_gatase-like"/>
</dbReference>
<comment type="caution">
    <text evidence="5">Lacks conserved residue(s) required for the propagation of feature annotation.</text>
</comment>
<keyword evidence="1 5" id="KW-0963">Cytoplasm</keyword>
<feature type="active site" description="Proton acceptor" evidence="5">
    <location>
        <position position="236"/>
    </location>
</feature>
<comment type="subcellular location">
    <subcellularLocation>
        <location evidence="5">Cytoplasm</location>
    </subcellularLocation>
</comment>
<dbReference type="Gene3D" id="3.40.50.880">
    <property type="match status" value="1"/>
</dbReference>
<keyword evidence="7" id="KW-1185">Reference proteome</keyword>
<feature type="binding site" evidence="5">
    <location>
        <position position="165"/>
    </location>
    <ligand>
        <name>substrate</name>
    </ligand>
</feature>
<dbReference type="RefSeq" id="WP_212699293.1">
    <property type="nucleotide sequence ID" value="NZ_JADMKU010000001.1"/>
</dbReference>
<keyword evidence="3 5" id="KW-0808">Transferase</keyword>
<evidence type="ECO:0000256" key="3">
    <source>
        <dbReference type="ARBA" id="ARBA00022679"/>
    </source>
</evidence>
<evidence type="ECO:0000313" key="6">
    <source>
        <dbReference type="EMBL" id="MBR9649798.1"/>
    </source>
</evidence>
<feature type="active site" description="Acyl-thioester intermediate" evidence="5">
    <location>
        <position position="144"/>
    </location>
</feature>
<dbReference type="InterPro" id="IPR033752">
    <property type="entry name" value="MetA_family"/>
</dbReference>
<feature type="site" description="Important for substrate specificity" evidence="5">
    <location>
        <position position="194"/>
    </location>
</feature>
<gene>
    <name evidence="5" type="primary">metAA</name>
    <name evidence="6" type="ORF">IT775_01510</name>
</gene>
<feature type="binding site" evidence="5">
    <location>
        <position position="250"/>
    </location>
    <ligand>
        <name>substrate</name>
    </ligand>
</feature>
<comment type="function">
    <text evidence="5">Transfers an acetyl group from acetyl-CoA to L-homoserine, forming acetyl-L-homoserine.</text>
</comment>
<evidence type="ECO:0000313" key="7">
    <source>
        <dbReference type="Proteomes" id="UP001195941"/>
    </source>
</evidence>
<comment type="similarity">
    <text evidence="5">Belongs to the MetA family.</text>
</comment>
<keyword evidence="4 5" id="KW-0012">Acyltransferase</keyword>
<dbReference type="CDD" id="cd03131">
    <property type="entry name" value="GATase1_HTS"/>
    <property type="match status" value="1"/>
</dbReference>
<comment type="caution">
    <text evidence="6">The sequence shown here is derived from an EMBL/GenBank/DDBJ whole genome shotgun (WGS) entry which is preliminary data.</text>
</comment>
<keyword evidence="2 5" id="KW-0028">Amino-acid biosynthesis</keyword>
<reference evidence="6 7" key="1">
    <citation type="journal article" date="2021" name="Arch. Microbiol.">
        <title>Thalassobius aquimarinus sp. nov., isolated from the Sea of Japan seashore.</title>
        <authorList>
            <person name="Kurilenko V.V."/>
            <person name="Romanenko L.A."/>
            <person name="Chernysheva N.Y."/>
            <person name="Velansky P.V."/>
            <person name="Tekutyeva L.A."/>
            <person name="Isaeva M.P."/>
            <person name="Mikhailov V.V."/>
        </authorList>
    </citation>
    <scope>NUCLEOTIDE SEQUENCE [LARGE SCALE GENOMIC DNA]</scope>
    <source>
        <strain evidence="6 7">KMM 8518</strain>
    </source>
</reference>
<keyword evidence="5" id="KW-0486">Methionine biosynthesis</keyword>
<feature type="active site" evidence="5">
    <location>
        <position position="238"/>
    </location>
</feature>
<dbReference type="PANTHER" id="PTHR20919:SF0">
    <property type="entry name" value="HOMOSERINE O-SUCCINYLTRANSFERASE"/>
    <property type="match status" value="1"/>
</dbReference>
<protein>
    <recommendedName>
        <fullName evidence="5">Homoserine O-acetyltransferase</fullName>
        <shortName evidence="5">HAT</shortName>
        <ecNumber evidence="5">2.3.1.31</ecNumber>
    </recommendedName>
    <alternativeName>
        <fullName evidence="5">Homoserine transacetylase</fullName>
        <shortName evidence="5">HTA</shortName>
    </alternativeName>
</protein>
<dbReference type="Pfam" id="PF04204">
    <property type="entry name" value="HTS"/>
    <property type="match status" value="1"/>
</dbReference>
<accession>A0ABS5HML9</accession>
<dbReference type="InterPro" id="IPR005697">
    <property type="entry name" value="HST_MetA"/>
</dbReference>
<dbReference type="HAMAP" id="MF_00295">
    <property type="entry name" value="MetA_acyltransf"/>
    <property type="match status" value="1"/>
</dbReference>
<comment type="pathway">
    <text evidence="5">Amino-acid biosynthesis; L-methionine biosynthesis via de novo pathway; O-acetyl-L-homoserine from L-homoserine: step 1/1.</text>
</comment>
<proteinExistence type="inferred from homology"/>
<dbReference type="EC" id="2.3.1.31" evidence="5"/>
<evidence type="ECO:0000256" key="4">
    <source>
        <dbReference type="ARBA" id="ARBA00023315"/>
    </source>
</evidence>
<dbReference type="SUPFAM" id="SSF52317">
    <property type="entry name" value="Class I glutamine amidotransferase-like"/>
    <property type="match status" value="1"/>
</dbReference>
<dbReference type="EMBL" id="JADMKU010000001">
    <property type="protein sequence ID" value="MBR9649798.1"/>
    <property type="molecule type" value="Genomic_DNA"/>
</dbReference>
<name>A0ABS5HML9_9RHOB</name>
<dbReference type="GO" id="GO:0008899">
    <property type="term" value="F:homoserine O-succinyltransferase activity"/>
    <property type="evidence" value="ECO:0007669"/>
    <property type="project" value="UniProtKB-EC"/>
</dbReference>